<name>A0AA97F6D2_9SPHN</name>
<dbReference type="RefSeq" id="WP_317081873.1">
    <property type="nucleotide sequence ID" value="NZ_CP136594.1"/>
</dbReference>
<dbReference type="AlphaFoldDB" id="A0AA97F6D2"/>
<organism evidence="3 4">
    <name type="scientific">Alterisphingorhabdus coralli</name>
    <dbReference type="NCBI Taxonomy" id="3071408"/>
    <lineage>
        <taxon>Bacteria</taxon>
        <taxon>Pseudomonadati</taxon>
        <taxon>Pseudomonadota</taxon>
        <taxon>Alphaproteobacteria</taxon>
        <taxon>Sphingomonadales</taxon>
        <taxon>Sphingomonadaceae</taxon>
        <taxon>Alterisphingorhabdus (ex Yan et al. 2024)</taxon>
    </lineage>
</organism>
<keyword evidence="1 3" id="KW-0489">Methyltransferase</keyword>
<dbReference type="SUPFAM" id="SSF53335">
    <property type="entry name" value="S-adenosyl-L-methionine-dependent methyltransferases"/>
    <property type="match status" value="1"/>
</dbReference>
<dbReference type="KEGG" id="acoa:RB602_00275"/>
<dbReference type="EC" id="2.1.1.-" evidence="3"/>
<dbReference type="Gene3D" id="3.40.50.12710">
    <property type="match status" value="1"/>
</dbReference>
<dbReference type="GO" id="GO:0035243">
    <property type="term" value="F:protein-arginine omega-N symmetric methyltransferase activity"/>
    <property type="evidence" value="ECO:0007669"/>
    <property type="project" value="TreeGrafter"/>
</dbReference>
<evidence type="ECO:0000256" key="1">
    <source>
        <dbReference type="ARBA" id="ARBA00022603"/>
    </source>
</evidence>
<dbReference type="InterPro" id="IPR003788">
    <property type="entry name" value="NDUFAF7"/>
</dbReference>
<evidence type="ECO:0000256" key="2">
    <source>
        <dbReference type="ARBA" id="ARBA00022679"/>
    </source>
</evidence>
<reference evidence="3 4" key="1">
    <citation type="submission" date="2023-10" db="EMBL/GenBank/DDBJ databases">
        <title>Complete genome sequence of a Sphingomonadaceae bacterium.</title>
        <authorList>
            <person name="Yan C."/>
        </authorList>
    </citation>
    <scope>NUCLEOTIDE SEQUENCE [LARGE SCALE GENOMIC DNA]</scope>
    <source>
        <strain evidence="3 4">SCSIO 66989</strain>
    </source>
</reference>
<accession>A0AA97F6D2</accession>
<keyword evidence="2 3" id="KW-0808">Transferase</keyword>
<proteinExistence type="predicted"/>
<dbReference type="InterPro" id="IPR038375">
    <property type="entry name" value="NDUFAF7_sf"/>
</dbReference>
<dbReference type="Proteomes" id="UP001302429">
    <property type="component" value="Chromosome"/>
</dbReference>
<dbReference type="PANTHER" id="PTHR12049:SF7">
    <property type="entry name" value="PROTEIN ARGININE METHYLTRANSFERASE NDUFAF7, MITOCHONDRIAL"/>
    <property type="match status" value="1"/>
</dbReference>
<sequence>MPSELAQRFARVIESTGPISVAQYMGEANAAYYASRDPLGAAGDFITAPEISQMFGEMIGLWFADLFLRSGYKGQPHYVELGPGRGTLANDALNAMAKFGVEPKVHFVEFSPALREKQAALRPDAIWHDMLDTLPRSGALLVMANEFYDALPVRQLIATHAGWRERVVARNGERFMALPGARPMDAVVPEQFRNAQQGSILETCPAASGFAYELSTRIAAQGGAMLTIDYGYDTPQLGSTLQAVRAHEKVDPFSDPGECDLTAHVNFDELKQIGLSQGLNAYGPVGQGAFLKALGIQTRTQMLSQQNPDHAEALKAAQDRLINEDDSAMGELFRVLAVTGASWPAPEGFA</sequence>
<protein>
    <submittedName>
        <fullName evidence="3">SAM-dependent methyltransferase</fullName>
        <ecNumber evidence="3">2.1.1.-</ecNumber>
    </submittedName>
</protein>
<dbReference type="InterPro" id="IPR029063">
    <property type="entry name" value="SAM-dependent_MTases_sf"/>
</dbReference>
<dbReference type="EMBL" id="CP136594">
    <property type="protein sequence ID" value="WOE75189.1"/>
    <property type="molecule type" value="Genomic_DNA"/>
</dbReference>
<keyword evidence="4" id="KW-1185">Reference proteome</keyword>
<evidence type="ECO:0000313" key="3">
    <source>
        <dbReference type="EMBL" id="WOE75189.1"/>
    </source>
</evidence>
<gene>
    <name evidence="3" type="ORF">RB602_00275</name>
</gene>
<dbReference type="PANTHER" id="PTHR12049">
    <property type="entry name" value="PROTEIN ARGININE METHYLTRANSFERASE NDUFAF7, MITOCHONDRIAL"/>
    <property type="match status" value="1"/>
</dbReference>
<dbReference type="Pfam" id="PF02636">
    <property type="entry name" value="Methyltransf_28"/>
    <property type="match status" value="1"/>
</dbReference>
<evidence type="ECO:0000313" key="4">
    <source>
        <dbReference type="Proteomes" id="UP001302429"/>
    </source>
</evidence>
<dbReference type="GO" id="GO:0032259">
    <property type="term" value="P:methylation"/>
    <property type="evidence" value="ECO:0007669"/>
    <property type="project" value="UniProtKB-KW"/>
</dbReference>